<feature type="transmembrane region" description="Helical" evidence="2">
    <location>
        <begin position="666"/>
        <end position="684"/>
    </location>
</feature>
<feature type="compositionally biased region" description="Low complexity" evidence="1">
    <location>
        <begin position="384"/>
        <end position="396"/>
    </location>
</feature>
<feature type="compositionally biased region" description="Low complexity" evidence="1">
    <location>
        <begin position="634"/>
        <end position="650"/>
    </location>
</feature>
<feature type="transmembrane region" description="Helical" evidence="2">
    <location>
        <begin position="739"/>
        <end position="760"/>
    </location>
</feature>
<keyword evidence="4" id="KW-1185">Reference proteome</keyword>
<dbReference type="Proteomes" id="UP001165584">
    <property type="component" value="Unassembled WGS sequence"/>
</dbReference>
<keyword evidence="2" id="KW-0472">Membrane</keyword>
<feature type="compositionally biased region" description="Low complexity" evidence="1">
    <location>
        <begin position="50"/>
        <end position="67"/>
    </location>
</feature>
<feature type="region of interest" description="Disordered" evidence="1">
    <location>
        <begin position="1"/>
        <end position="26"/>
    </location>
</feature>
<evidence type="ECO:0008006" key="5">
    <source>
        <dbReference type="Google" id="ProtNLM"/>
    </source>
</evidence>
<feature type="transmembrane region" description="Helical" evidence="2">
    <location>
        <begin position="559"/>
        <end position="582"/>
    </location>
</feature>
<dbReference type="InterPro" id="IPR013783">
    <property type="entry name" value="Ig-like_fold"/>
</dbReference>
<feature type="transmembrane region" description="Helical" evidence="2">
    <location>
        <begin position="458"/>
        <end position="476"/>
    </location>
</feature>
<dbReference type="Gene3D" id="2.60.40.10">
    <property type="entry name" value="Immunoglobulins"/>
    <property type="match status" value="2"/>
</dbReference>
<feature type="region of interest" description="Disordered" evidence="1">
    <location>
        <begin position="50"/>
        <end position="98"/>
    </location>
</feature>
<keyword evidence="2" id="KW-0812">Transmembrane</keyword>
<name>A0ABT2GS02_9MICO</name>
<feature type="transmembrane region" description="Helical" evidence="2">
    <location>
        <begin position="696"/>
        <end position="719"/>
    </location>
</feature>
<accession>A0ABT2GS02</accession>
<feature type="compositionally biased region" description="Pro residues" evidence="1">
    <location>
        <begin position="82"/>
        <end position="94"/>
    </location>
</feature>
<feature type="region of interest" description="Disordered" evidence="1">
    <location>
        <begin position="361"/>
        <end position="440"/>
    </location>
</feature>
<gene>
    <name evidence="3" type="ORF">N1027_12760</name>
</gene>
<evidence type="ECO:0000313" key="3">
    <source>
        <dbReference type="EMBL" id="MCS5719006.1"/>
    </source>
</evidence>
<evidence type="ECO:0000256" key="2">
    <source>
        <dbReference type="SAM" id="Phobius"/>
    </source>
</evidence>
<feature type="transmembrane region" description="Helical" evidence="2">
    <location>
        <begin position="767"/>
        <end position="787"/>
    </location>
</feature>
<evidence type="ECO:0000256" key="1">
    <source>
        <dbReference type="SAM" id="MobiDB-lite"/>
    </source>
</evidence>
<feature type="region of interest" description="Disordered" evidence="1">
    <location>
        <begin position="634"/>
        <end position="655"/>
    </location>
</feature>
<reference evidence="3" key="1">
    <citation type="submission" date="2022-08" db="EMBL/GenBank/DDBJ databases">
        <authorList>
            <person name="Deng Y."/>
            <person name="Han X.-F."/>
            <person name="Zhang Y.-Q."/>
        </authorList>
    </citation>
    <scope>NUCLEOTIDE SEQUENCE</scope>
    <source>
        <strain evidence="3">CPCC 205763</strain>
    </source>
</reference>
<feature type="transmembrane region" description="Helical" evidence="2">
    <location>
        <begin position="527"/>
        <end position="547"/>
    </location>
</feature>
<protein>
    <recommendedName>
        <fullName evidence="5">Bacterial Ig-like domain-containing protein</fullName>
    </recommendedName>
</protein>
<dbReference type="RefSeq" id="WP_259508444.1">
    <property type="nucleotide sequence ID" value="NZ_JANLCM010000002.1"/>
</dbReference>
<keyword evidence="2" id="KW-1133">Transmembrane helix</keyword>
<feature type="transmembrane region" description="Helical" evidence="2">
    <location>
        <begin position="594"/>
        <end position="612"/>
    </location>
</feature>
<comment type="caution">
    <text evidence="3">The sequence shown here is derived from an EMBL/GenBank/DDBJ whole genome shotgun (WGS) entry which is preliminary data.</text>
</comment>
<organism evidence="3 4">
    <name type="scientific">Herbiconiux aconitum</name>
    <dbReference type="NCBI Taxonomy" id="2970913"/>
    <lineage>
        <taxon>Bacteria</taxon>
        <taxon>Bacillati</taxon>
        <taxon>Actinomycetota</taxon>
        <taxon>Actinomycetes</taxon>
        <taxon>Micrococcales</taxon>
        <taxon>Microbacteriaceae</taxon>
        <taxon>Herbiconiux</taxon>
    </lineage>
</organism>
<sequence>MSSRKEWGAAASRVRGGGETRTRNPASRVVFAALIAALLVAGGVGFGAGAPAASASPEATPAPDTPTAAPPSAPVPSDEPTDPPGSTPPPPVPVAPAILSPADGALVSSPVEITGTGTAGGSLQILVAGSSEPLCIVTPDDSGAWSCTASGLPSSPSTTIRAVEPVAGGDSLEDTLSIRVLNAPVVTGGPRGTLTNAVVQGSAMPGASVTATTGEFTCTGTADASGAWSCVLAGGITDGDYVVSAIQTTPWSGGASSPAGDGVAIEVDVTVPAAPQLLSPRSGQALPTSGAVFTGSGEDGATVSIFAGAYPLCQVVVSGTSWSCSAQAVPAGSYPVALLQQDPAGNVGVQSAPLTLLFQDAAGTTPGAPGGTGTTAPPAPPSAGQPGSPDASPPSDGGAGGGGTPGSPPGTDSGDPAAPGPGGSPIPGAEVPPSDGTWTDATRFTASLQPALGTGVGAIWWIALAVAGLALLLVALPARLLAGTMETVAARDGAEPGRTPAGRRMLAALLGRNRSRHEYDRAPELRVSPMVTAGATVLAAAAIVTLSGPVENQPAYLRLFLAVVAALGLVNLFATVLPARVASLAFDISSTVRLRPALLLVAAGLALVSRLADLEPSLVFGLVAGLAVADTASADPARGADPARRAGSGRSHAHAVTDPAARAKLATVQVLALGILGSVAWLASGALGDQTASSDILLAAYAEFLHVVVLASFGATSMLLLPIGRSAGRRLLSWSPATWLVLAVASFTTLAMLFVPALAAAAADGRIVVLLVAAVAFAAISVSAWAWTRFVADDSP</sequence>
<evidence type="ECO:0000313" key="4">
    <source>
        <dbReference type="Proteomes" id="UP001165584"/>
    </source>
</evidence>
<proteinExistence type="predicted"/>
<dbReference type="EMBL" id="JANLCM010000002">
    <property type="protein sequence ID" value="MCS5719006.1"/>
    <property type="molecule type" value="Genomic_DNA"/>
</dbReference>